<gene>
    <name evidence="2" type="ORF">GFSPODELE1_LOCUS5321</name>
</gene>
<name>A0ABP1DBG5_9APHY</name>
<feature type="region of interest" description="Disordered" evidence="1">
    <location>
        <begin position="40"/>
        <end position="290"/>
    </location>
</feature>
<dbReference type="Proteomes" id="UP001497453">
    <property type="component" value="Chromosome 3"/>
</dbReference>
<evidence type="ECO:0008006" key="4">
    <source>
        <dbReference type="Google" id="ProtNLM"/>
    </source>
</evidence>
<organism evidence="2 3">
    <name type="scientific">Somion occarium</name>
    <dbReference type="NCBI Taxonomy" id="3059160"/>
    <lineage>
        <taxon>Eukaryota</taxon>
        <taxon>Fungi</taxon>
        <taxon>Dikarya</taxon>
        <taxon>Basidiomycota</taxon>
        <taxon>Agaricomycotina</taxon>
        <taxon>Agaricomycetes</taxon>
        <taxon>Polyporales</taxon>
        <taxon>Cerrenaceae</taxon>
        <taxon>Somion</taxon>
    </lineage>
</organism>
<evidence type="ECO:0000313" key="2">
    <source>
        <dbReference type="EMBL" id="CAL1705201.1"/>
    </source>
</evidence>
<reference evidence="3" key="1">
    <citation type="submission" date="2024-04" db="EMBL/GenBank/DDBJ databases">
        <authorList>
            <person name="Shaw F."/>
            <person name="Minotto A."/>
        </authorList>
    </citation>
    <scope>NUCLEOTIDE SEQUENCE [LARGE SCALE GENOMIC DNA]</scope>
</reference>
<sequence length="775" mass="85519">MPRYRCMWYDGEGHPIRGGCKRFASCDFVHPSEAGWDAAIPSKNKPFDGPRNPASGFPATSTNASELGKRSTPWGASSDPRKRQASGQEDSFGAGGWGSTDSDKNKTDSSWGGGGWGGTSASNDSGGWGAPPEIDFGWGVPPENDSGWGSASGWGTSAGWGEPLPATNTGGWGSPSGWRDAEKDTGKGKEKEQVPVVDNRRSGWGAPWNPLNSPKRDDALARDMVSTTGGGNGWGDPTATMAGVEEGRADHAPATTGAPPLRSPRREDPSEEDASETPIAQNEETSSKVKAPVAPLFDTVEDAHKDVDFSLFDANQLHERFTLIRSMSPSERSDVSSNASETDRKTIWNTYMGQLIRASRYYDKMQAVEKQRKFNRDLRHSKYYKGIPEDSAAYQKLVSLREEDERKYQSAKKKLYQALEALIELESPAMTVGLSEDEQAKAEETKKYLQETHEWIESIRPLAQKMKSESPALTVDSSATTPGQKRRRSFALTNDTMADLRTHIDKLTGKLDDLEEYFHSAILDHQQEQYQLQLMDRFEAASAMVDAVPTDDSDMLVLAAEEKMRPMVKRFEDRSNQLSAEMAAVRAEFEPCRATLEKGRVEQLSLLQERAELRHIVFTVSFLFFSYMMSNLYNCYSQVYKENTQMSSTVQDQNKSIEFLKAAVAQIQSQPPPPAPPSAHDLVEELKHEVVASCRGDMKFTFEEIQKNVQVAMAENSKQAVGSVWKTMHPALVLMEQIQNFVAEEAEKVSQAQMGRAQNQSSGAGPSQSASTAPL</sequence>
<dbReference type="EMBL" id="OZ037946">
    <property type="protein sequence ID" value="CAL1705201.1"/>
    <property type="molecule type" value="Genomic_DNA"/>
</dbReference>
<feature type="region of interest" description="Disordered" evidence="1">
    <location>
        <begin position="747"/>
        <end position="775"/>
    </location>
</feature>
<protein>
    <recommendedName>
        <fullName evidence="4">C3H1-type domain-containing protein</fullName>
    </recommendedName>
</protein>
<feature type="compositionally biased region" description="Low complexity" evidence="1">
    <location>
        <begin position="757"/>
        <end position="775"/>
    </location>
</feature>
<evidence type="ECO:0000313" key="3">
    <source>
        <dbReference type="Proteomes" id="UP001497453"/>
    </source>
</evidence>
<evidence type="ECO:0000256" key="1">
    <source>
        <dbReference type="SAM" id="MobiDB-lite"/>
    </source>
</evidence>
<accession>A0ABP1DBG5</accession>
<keyword evidence="3" id="KW-1185">Reference proteome</keyword>
<proteinExistence type="predicted"/>
<feature type="compositionally biased region" description="Basic and acidic residues" evidence="1">
    <location>
        <begin position="179"/>
        <end position="201"/>
    </location>
</feature>